<dbReference type="Proteomes" id="UP000231466">
    <property type="component" value="Unassembled WGS sequence"/>
</dbReference>
<dbReference type="NCBIfam" id="TIGR03025">
    <property type="entry name" value="EPS_sugtrans"/>
    <property type="match status" value="1"/>
</dbReference>
<sequence>MNKGLFRKTLLLLGDWTLLYASLFVLVLLRYGGDWLANWRLHFKPFSIIFPLWILSIYGNYLYETRFFRQNLDALRAMGVSIFIALVTSISAFYLFPPGLIHPRRNLVIFALIYGVTIVIWRAIFYRILRNSIETKLLFLGGGKEVKELIVFFKKNPHLKYDNRGVFDKPPSNFKEVTEKISKEGVRLIVVKPDQRSHSIKNLFSLLSSDVVVIDLSTFYEQIFNKVAPGLADDAWFIKNMENVSLGVYEFGKRIVDLIIGLFGTILFIVSYIPLAIAIKLESKGPVIFKQKRVGKGGEVFNIYKFRSMEALSRDGSAETSGATWAKVDDKRITTVGKLMRKMRLDELPQFWNILIGDMSFVGPRPERPEFVESLAQKIPYYNMRHLVKPGLTGWAQINYKYGDSVKDAGIKLEYDIFYAKKRSLTLDLAIFLKTIKVILTRQGQ</sequence>
<keyword evidence="4 7" id="KW-0812">Transmembrane</keyword>
<dbReference type="PANTHER" id="PTHR30576">
    <property type="entry name" value="COLANIC BIOSYNTHESIS UDP-GLUCOSE LIPID CARRIER TRANSFERASE"/>
    <property type="match status" value="1"/>
</dbReference>
<evidence type="ECO:0000256" key="5">
    <source>
        <dbReference type="ARBA" id="ARBA00022989"/>
    </source>
</evidence>
<feature type="transmembrane region" description="Helical" evidence="7">
    <location>
        <begin position="108"/>
        <end position="129"/>
    </location>
</feature>
<feature type="transmembrane region" description="Helical" evidence="7">
    <location>
        <begin position="255"/>
        <end position="279"/>
    </location>
</feature>
<comment type="subcellular location">
    <subcellularLocation>
        <location evidence="1">Membrane</location>
        <topology evidence="1">Multi-pass membrane protein</topology>
    </subcellularLocation>
</comment>
<evidence type="ECO:0000313" key="9">
    <source>
        <dbReference type="EMBL" id="PIR98228.1"/>
    </source>
</evidence>
<feature type="transmembrane region" description="Helical" evidence="7">
    <location>
        <begin position="12"/>
        <end position="31"/>
    </location>
</feature>
<gene>
    <name evidence="9" type="ORF">COT89_00780</name>
</gene>
<feature type="transmembrane region" description="Helical" evidence="7">
    <location>
        <begin position="75"/>
        <end position="96"/>
    </location>
</feature>
<evidence type="ECO:0000256" key="1">
    <source>
        <dbReference type="ARBA" id="ARBA00004141"/>
    </source>
</evidence>
<feature type="domain" description="Bacterial sugar transferase" evidence="8">
    <location>
        <begin position="253"/>
        <end position="440"/>
    </location>
</feature>
<evidence type="ECO:0000256" key="7">
    <source>
        <dbReference type="SAM" id="Phobius"/>
    </source>
</evidence>
<evidence type="ECO:0000313" key="10">
    <source>
        <dbReference type="Proteomes" id="UP000231466"/>
    </source>
</evidence>
<reference evidence="10" key="1">
    <citation type="submission" date="2017-09" db="EMBL/GenBank/DDBJ databases">
        <title>Depth-based differentiation of microbial function through sediment-hosted aquifers and enrichment of novel symbionts in the deep terrestrial subsurface.</title>
        <authorList>
            <person name="Probst A.J."/>
            <person name="Ladd B."/>
            <person name="Jarett J.K."/>
            <person name="Geller-Mcgrath D.E."/>
            <person name="Sieber C.M.K."/>
            <person name="Emerson J.B."/>
            <person name="Anantharaman K."/>
            <person name="Thomas B.C."/>
            <person name="Malmstrom R."/>
            <person name="Stieglmeier M."/>
            <person name="Klingl A."/>
            <person name="Woyke T."/>
            <person name="Ryan C.M."/>
            <person name="Banfield J.F."/>
        </authorList>
    </citation>
    <scope>NUCLEOTIDE SEQUENCE [LARGE SCALE GENOMIC DNA]</scope>
</reference>
<evidence type="ECO:0000256" key="2">
    <source>
        <dbReference type="ARBA" id="ARBA00006464"/>
    </source>
</evidence>
<evidence type="ECO:0000256" key="4">
    <source>
        <dbReference type="ARBA" id="ARBA00022692"/>
    </source>
</evidence>
<feature type="transmembrane region" description="Helical" evidence="7">
    <location>
        <begin position="43"/>
        <end position="63"/>
    </location>
</feature>
<evidence type="ECO:0000259" key="8">
    <source>
        <dbReference type="Pfam" id="PF02397"/>
    </source>
</evidence>
<keyword evidence="6 7" id="KW-0472">Membrane</keyword>
<dbReference type="GO" id="GO:0016780">
    <property type="term" value="F:phosphotransferase activity, for other substituted phosphate groups"/>
    <property type="evidence" value="ECO:0007669"/>
    <property type="project" value="TreeGrafter"/>
</dbReference>
<comment type="similarity">
    <text evidence="2">Belongs to the bacterial sugar transferase family.</text>
</comment>
<dbReference type="PANTHER" id="PTHR30576:SF0">
    <property type="entry name" value="UNDECAPRENYL-PHOSPHATE N-ACETYLGALACTOSAMINYL 1-PHOSPHATE TRANSFERASE-RELATED"/>
    <property type="match status" value="1"/>
</dbReference>
<organism evidence="9 10">
    <name type="scientific">Candidatus Colwellbacteria bacterium CG10_big_fil_rev_8_21_14_0_10_42_22</name>
    <dbReference type="NCBI Taxonomy" id="1974540"/>
    <lineage>
        <taxon>Bacteria</taxon>
        <taxon>Candidatus Colwelliibacteriota</taxon>
    </lineage>
</organism>
<protein>
    <recommendedName>
        <fullName evidence="8">Bacterial sugar transferase domain-containing protein</fullName>
    </recommendedName>
</protein>
<evidence type="ECO:0000256" key="3">
    <source>
        <dbReference type="ARBA" id="ARBA00022679"/>
    </source>
</evidence>
<dbReference type="InterPro" id="IPR003362">
    <property type="entry name" value="Bact_transf"/>
</dbReference>
<dbReference type="GO" id="GO:0016020">
    <property type="term" value="C:membrane"/>
    <property type="evidence" value="ECO:0007669"/>
    <property type="project" value="UniProtKB-SubCell"/>
</dbReference>
<proteinExistence type="inferred from homology"/>
<evidence type="ECO:0000256" key="6">
    <source>
        <dbReference type="ARBA" id="ARBA00023136"/>
    </source>
</evidence>
<keyword evidence="3" id="KW-0808">Transferase</keyword>
<comment type="caution">
    <text evidence="9">The sequence shown here is derived from an EMBL/GenBank/DDBJ whole genome shotgun (WGS) entry which is preliminary data.</text>
</comment>
<keyword evidence="5 7" id="KW-1133">Transmembrane helix</keyword>
<accession>A0A2H0VGL7</accession>
<dbReference type="InterPro" id="IPR017475">
    <property type="entry name" value="EPS_sugar_tfrase"/>
</dbReference>
<dbReference type="EMBL" id="PFAH01000002">
    <property type="protein sequence ID" value="PIR98228.1"/>
    <property type="molecule type" value="Genomic_DNA"/>
</dbReference>
<name>A0A2H0VGL7_9BACT</name>
<dbReference type="Pfam" id="PF02397">
    <property type="entry name" value="Bac_transf"/>
    <property type="match status" value="1"/>
</dbReference>
<dbReference type="AlphaFoldDB" id="A0A2H0VGL7"/>